<dbReference type="OrthoDB" id="418131at2759"/>
<evidence type="ECO:0000313" key="3">
    <source>
        <dbReference type="EMBL" id="CZT09634.1"/>
    </source>
</evidence>
<dbReference type="Proteomes" id="UP000178912">
    <property type="component" value="Unassembled WGS sequence"/>
</dbReference>
<evidence type="ECO:0000259" key="2">
    <source>
        <dbReference type="Pfam" id="PF25809"/>
    </source>
</evidence>
<protein>
    <recommendedName>
        <fullName evidence="2">STEEP1 domain-containing protein</fullName>
    </recommendedName>
</protein>
<feature type="domain" description="STEEP1" evidence="2">
    <location>
        <begin position="5"/>
        <end position="157"/>
    </location>
</feature>
<dbReference type="EMBL" id="FJUX01000117">
    <property type="protein sequence ID" value="CZT09634.1"/>
    <property type="molecule type" value="Genomic_DNA"/>
</dbReference>
<proteinExistence type="predicted"/>
<organism evidence="3 4">
    <name type="scientific">Rhynchosporium agropyri</name>
    <dbReference type="NCBI Taxonomy" id="914238"/>
    <lineage>
        <taxon>Eukaryota</taxon>
        <taxon>Fungi</taxon>
        <taxon>Dikarya</taxon>
        <taxon>Ascomycota</taxon>
        <taxon>Pezizomycotina</taxon>
        <taxon>Leotiomycetes</taxon>
        <taxon>Helotiales</taxon>
        <taxon>Ploettnerulaceae</taxon>
        <taxon>Rhynchosporium</taxon>
    </lineage>
</organism>
<evidence type="ECO:0000256" key="1">
    <source>
        <dbReference type="SAM" id="MobiDB-lite"/>
    </source>
</evidence>
<sequence>MAPPTIQTYHCLCTTLLIASTHTLSSLPRRSNISSSSSSHSDAALILPLPSSPPSSTDANDLPPHGHTTLLSLSADHKATLVRRDQGFEKRLLYRCGRCRLVVGYSLELPPHPPRSIPSNQTNVEMDIDSTFSKSTATEQEYDGKILYILPGGVTSTAVMSSGRKIGEGDVDIAFSSTGGGRKAVPVFE</sequence>
<dbReference type="Pfam" id="PF25809">
    <property type="entry name" value="STEEP1"/>
    <property type="match status" value="1"/>
</dbReference>
<dbReference type="InterPro" id="IPR057965">
    <property type="entry name" value="STEEP1_dom"/>
</dbReference>
<evidence type="ECO:0000313" key="4">
    <source>
        <dbReference type="Proteomes" id="UP000178912"/>
    </source>
</evidence>
<accession>A0A1E1LGT0</accession>
<dbReference type="AlphaFoldDB" id="A0A1E1LGT0"/>
<reference evidence="4" key="1">
    <citation type="submission" date="2016-03" db="EMBL/GenBank/DDBJ databases">
        <authorList>
            <person name="Guldener U."/>
        </authorList>
    </citation>
    <scope>NUCLEOTIDE SEQUENCE [LARGE SCALE GENOMIC DNA]</scope>
    <source>
        <strain evidence="4">04CH-RAC-A.6.1</strain>
    </source>
</reference>
<gene>
    <name evidence="3" type="ORF">RAG0_14325</name>
</gene>
<name>A0A1E1LGT0_9HELO</name>
<feature type="region of interest" description="Disordered" evidence="1">
    <location>
        <begin position="44"/>
        <end position="67"/>
    </location>
</feature>
<keyword evidence="4" id="KW-1185">Reference proteome</keyword>